<feature type="compositionally biased region" description="Basic residues" evidence="1">
    <location>
        <begin position="8"/>
        <end position="21"/>
    </location>
</feature>
<evidence type="ECO:0000313" key="2">
    <source>
        <dbReference type="EMBL" id="CAG8732316.1"/>
    </source>
</evidence>
<evidence type="ECO:0000313" key="3">
    <source>
        <dbReference type="Proteomes" id="UP000789570"/>
    </source>
</evidence>
<reference evidence="2" key="1">
    <citation type="submission" date="2021-06" db="EMBL/GenBank/DDBJ databases">
        <authorList>
            <person name="Kallberg Y."/>
            <person name="Tangrot J."/>
            <person name="Rosling A."/>
        </authorList>
    </citation>
    <scope>NUCLEOTIDE SEQUENCE</scope>
    <source>
        <strain evidence="2">UK204</strain>
    </source>
</reference>
<evidence type="ECO:0000256" key="1">
    <source>
        <dbReference type="SAM" id="MobiDB-lite"/>
    </source>
</evidence>
<feature type="non-terminal residue" evidence="2">
    <location>
        <position position="81"/>
    </location>
</feature>
<name>A0A9N9IEK8_9GLOM</name>
<protein>
    <submittedName>
        <fullName evidence="2">1848_t:CDS:1</fullName>
    </submittedName>
</protein>
<accession>A0A9N9IEK8</accession>
<comment type="caution">
    <text evidence="2">The sequence shown here is derived from an EMBL/GenBank/DDBJ whole genome shotgun (WGS) entry which is preliminary data.</text>
</comment>
<dbReference type="EMBL" id="CAJVPQ010012598">
    <property type="protein sequence ID" value="CAG8732316.1"/>
    <property type="molecule type" value="Genomic_DNA"/>
</dbReference>
<sequence>MSLTLEHVRRKSPEKPRRRVKFSNENTKDLQPSARKKVRKLTTKQKLIKQSFELRKKFEELSSEWQEKLFDTVDINVLRES</sequence>
<feature type="region of interest" description="Disordered" evidence="1">
    <location>
        <begin position="1"/>
        <end position="38"/>
    </location>
</feature>
<organism evidence="2 3">
    <name type="scientific">Funneliformis caledonium</name>
    <dbReference type="NCBI Taxonomy" id="1117310"/>
    <lineage>
        <taxon>Eukaryota</taxon>
        <taxon>Fungi</taxon>
        <taxon>Fungi incertae sedis</taxon>
        <taxon>Mucoromycota</taxon>
        <taxon>Glomeromycotina</taxon>
        <taxon>Glomeromycetes</taxon>
        <taxon>Glomerales</taxon>
        <taxon>Glomeraceae</taxon>
        <taxon>Funneliformis</taxon>
    </lineage>
</organism>
<proteinExistence type="predicted"/>
<dbReference type="AlphaFoldDB" id="A0A9N9IEK8"/>
<dbReference type="Proteomes" id="UP000789570">
    <property type="component" value="Unassembled WGS sequence"/>
</dbReference>
<gene>
    <name evidence="2" type="ORF">FCALED_LOCUS15065</name>
</gene>
<keyword evidence="3" id="KW-1185">Reference proteome</keyword>